<dbReference type="EMBL" id="BAABGA010000036">
    <property type="protein sequence ID" value="GAA4455950.1"/>
    <property type="molecule type" value="Genomic_DNA"/>
</dbReference>
<comment type="caution">
    <text evidence="2">The sequence shown here is derived from an EMBL/GenBank/DDBJ whole genome shotgun (WGS) entry which is preliminary data.</text>
</comment>
<protein>
    <recommendedName>
        <fullName evidence="1">Glycosyl transferase family 1 domain-containing protein</fullName>
    </recommendedName>
</protein>
<dbReference type="InterPro" id="IPR001296">
    <property type="entry name" value="Glyco_trans_1"/>
</dbReference>
<organism evidence="2 3">
    <name type="scientific">Novipirellula rosea</name>
    <dbReference type="NCBI Taxonomy" id="1031540"/>
    <lineage>
        <taxon>Bacteria</taxon>
        <taxon>Pseudomonadati</taxon>
        <taxon>Planctomycetota</taxon>
        <taxon>Planctomycetia</taxon>
        <taxon>Pirellulales</taxon>
        <taxon>Pirellulaceae</taxon>
        <taxon>Novipirellula</taxon>
    </lineage>
</organism>
<gene>
    <name evidence="2" type="ORF">GCM10023156_30660</name>
</gene>
<dbReference type="Pfam" id="PF00534">
    <property type="entry name" value="Glycos_transf_1"/>
    <property type="match status" value="1"/>
</dbReference>
<dbReference type="PANTHER" id="PTHR12526">
    <property type="entry name" value="GLYCOSYLTRANSFERASE"/>
    <property type="match status" value="1"/>
</dbReference>
<accession>A0ABP8MW84</accession>
<dbReference type="PANTHER" id="PTHR12526:SF636">
    <property type="entry name" value="BLL3647 PROTEIN"/>
    <property type="match status" value="1"/>
</dbReference>
<dbReference type="Gene3D" id="3.40.50.2000">
    <property type="entry name" value="Glycogen Phosphorylase B"/>
    <property type="match status" value="2"/>
</dbReference>
<sequence>MAAVEAMMLGVPVITSDFPASHEFIKDGITGHHFPIGDADALARTIIWHMQNPTESLAMAEAGQRVALIHYQPERIAKIHLDLYLDCMSIA</sequence>
<evidence type="ECO:0000313" key="3">
    <source>
        <dbReference type="Proteomes" id="UP001500840"/>
    </source>
</evidence>
<feature type="domain" description="Glycosyl transferase family 1" evidence="1">
    <location>
        <begin position="1"/>
        <end position="65"/>
    </location>
</feature>
<reference evidence="3" key="1">
    <citation type="journal article" date="2019" name="Int. J. Syst. Evol. Microbiol.">
        <title>The Global Catalogue of Microorganisms (GCM) 10K type strain sequencing project: providing services to taxonomists for standard genome sequencing and annotation.</title>
        <authorList>
            <consortium name="The Broad Institute Genomics Platform"/>
            <consortium name="The Broad Institute Genome Sequencing Center for Infectious Disease"/>
            <person name="Wu L."/>
            <person name="Ma J."/>
        </authorList>
    </citation>
    <scope>NUCLEOTIDE SEQUENCE [LARGE SCALE GENOMIC DNA]</scope>
    <source>
        <strain evidence="3">JCM 17759</strain>
    </source>
</reference>
<evidence type="ECO:0000259" key="1">
    <source>
        <dbReference type="Pfam" id="PF00534"/>
    </source>
</evidence>
<name>A0ABP8MW84_9BACT</name>
<evidence type="ECO:0000313" key="2">
    <source>
        <dbReference type="EMBL" id="GAA4455950.1"/>
    </source>
</evidence>
<dbReference type="Proteomes" id="UP001500840">
    <property type="component" value="Unassembled WGS sequence"/>
</dbReference>
<dbReference type="SUPFAM" id="SSF53756">
    <property type="entry name" value="UDP-Glycosyltransferase/glycogen phosphorylase"/>
    <property type="match status" value="1"/>
</dbReference>
<proteinExistence type="predicted"/>
<keyword evidence="3" id="KW-1185">Reference proteome</keyword>